<dbReference type="Pfam" id="PF00583">
    <property type="entry name" value="Acetyltransf_1"/>
    <property type="match status" value="1"/>
</dbReference>
<dbReference type="GO" id="GO:0016747">
    <property type="term" value="F:acyltransferase activity, transferring groups other than amino-acyl groups"/>
    <property type="evidence" value="ECO:0007669"/>
    <property type="project" value="InterPro"/>
</dbReference>
<evidence type="ECO:0000313" key="2">
    <source>
        <dbReference type="EMBL" id="KAG8624914.1"/>
    </source>
</evidence>
<dbReference type="PANTHER" id="PTHR43233:SF1">
    <property type="entry name" value="FAMILY N-ACETYLTRANSFERASE, PUTATIVE (AFU_ORTHOLOGUE AFUA_6G03350)-RELATED"/>
    <property type="match status" value="1"/>
</dbReference>
<evidence type="ECO:0000259" key="1">
    <source>
        <dbReference type="PROSITE" id="PS51186"/>
    </source>
</evidence>
<dbReference type="SUPFAM" id="SSF55729">
    <property type="entry name" value="Acyl-CoA N-acyltransferases (Nat)"/>
    <property type="match status" value="1"/>
</dbReference>
<organism evidence="2 3">
    <name type="scientific">Elsinoe batatas</name>
    <dbReference type="NCBI Taxonomy" id="2601811"/>
    <lineage>
        <taxon>Eukaryota</taxon>
        <taxon>Fungi</taxon>
        <taxon>Dikarya</taxon>
        <taxon>Ascomycota</taxon>
        <taxon>Pezizomycotina</taxon>
        <taxon>Dothideomycetes</taxon>
        <taxon>Dothideomycetidae</taxon>
        <taxon>Myriangiales</taxon>
        <taxon>Elsinoaceae</taxon>
        <taxon>Elsinoe</taxon>
    </lineage>
</organism>
<dbReference type="InterPro" id="IPR016181">
    <property type="entry name" value="Acyl_CoA_acyltransferase"/>
</dbReference>
<dbReference type="PROSITE" id="PS51186">
    <property type="entry name" value="GNAT"/>
    <property type="match status" value="1"/>
</dbReference>
<accession>A0A8K0PGT9</accession>
<dbReference type="InterPro" id="IPR053144">
    <property type="entry name" value="Acetyltransferase_Butenolide"/>
</dbReference>
<dbReference type="EMBL" id="JAESVG020000008">
    <property type="protein sequence ID" value="KAG8624914.1"/>
    <property type="molecule type" value="Genomic_DNA"/>
</dbReference>
<dbReference type="Gene3D" id="3.40.630.30">
    <property type="match status" value="1"/>
</dbReference>
<sequence>MASSSPREWQKDSYTLTTSPTAITPEVLNSFFATPEMYWAHALPASATQSLISNSLNFTLLPPTFSSSPSPASQEPIGYARLITDYTTFAYLTDVYMSPIHQGKGLGKWMIRCISEVLDEMPHLRRSMLVTGDLDVSVPFYEKVMGMHCIGEKMEGETKHDRGLAVMTRVG</sequence>
<dbReference type="InterPro" id="IPR000182">
    <property type="entry name" value="GNAT_dom"/>
</dbReference>
<proteinExistence type="predicted"/>
<protein>
    <recommendedName>
        <fullName evidence="1">N-acetyltransferase domain-containing protein</fullName>
    </recommendedName>
</protein>
<name>A0A8K0PGT9_9PEZI</name>
<dbReference type="Proteomes" id="UP000809789">
    <property type="component" value="Unassembled WGS sequence"/>
</dbReference>
<dbReference type="PANTHER" id="PTHR43233">
    <property type="entry name" value="FAMILY N-ACETYLTRANSFERASE, PUTATIVE (AFU_ORTHOLOGUE AFUA_6G03350)-RELATED"/>
    <property type="match status" value="1"/>
</dbReference>
<dbReference type="OrthoDB" id="10039976at2759"/>
<dbReference type="CDD" id="cd04301">
    <property type="entry name" value="NAT_SF"/>
    <property type="match status" value="1"/>
</dbReference>
<comment type="caution">
    <text evidence="2">The sequence shown here is derived from an EMBL/GenBank/DDBJ whole genome shotgun (WGS) entry which is preliminary data.</text>
</comment>
<gene>
    <name evidence="2" type="ORF">KVT40_006665</name>
</gene>
<feature type="domain" description="N-acetyltransferase" evidence="1">
    <location>
        <begin position="18"/>
        <end position="169"/>
    </location>
</feature>
<reference evidence="2" key="1">
    <citation type="submission" date="2021-07" db="EMBL/GenBank/DDBJ databases">
        <title>Elsinoe batatas strain:CRI-CJ2 Genome sequencing and assembly.</title>
        <authorList>
            <person name="Huang L."/>
        </authorList>
    </citation>
    <scope>NUCLEOTIDE SEQUENCE</scope>
    <source>
        <strain evidence="2">CRI-CJ2</strain>
    </source>
</reference>
<evidence type="ECO:0000313" key="3">
    <source>
        <dbReference type="Proteomes" id="UP000809789"/>
    </source>
</evidence>
<keyword evidence="3" id="KW-1185">Reference proteome</keyword>
<dbReference type="AlphaFoldDB" id="A0A8K0PGT9"/>